<evidence type="ECO:0000313" key="3">
    <source>
        <dbReference type="WBParaSite" id="BXY_1173500.1"/>
    </source>
</evidence>
<sequence length="202" mass="21686">MAESADGAVRKLRSDVARQISTGQVIVSLMGACRELIDNALDAGASTVEVRLKEHGADALEVSDNGHGISSENFSSLGKPHATSKLTDFNDFNSLLTFGFRGEALNALCALGNVTITTRHKLAKLGTKLTFSPTGEIFSQTVATRPIGTTVCVEKLFHALPVRRKEFVKNAKREMHRLLGAVQAFALSRTDVRFTVSNGNGV</sequence>
<comment type="similarity">
    <text evidence="1">Belongs to the DNA mismatch repair MutL/HexB family.</text>
</comment>
<dbReference type="FunFam" id="3.30.565.10:FF:000017">
    <property type="entry name" value="PMS1 homolog 1, mismatch repair system component"/>
    <property type="match status" value="1"/>
</dbReference>
<dbReference type="InterPro" id="IPR002099">
    <property type="entry name" value="MutL/Mlh/PMS"/>
</dbReference>
<dbReference type="PANTHER" id="PTHR10073:SF52">
    <property type="entry name" value="MISMATCH REPAIR ENDONUCLEASE PMS2"/>
    <property type="match status" value="1"/>
</dbReference>
<dbReference type="InterPro" id="IPR038973">
    <property type="entry name" value="MutL/Mlh/Pms-like"/>
</dbReference>
<proteinExistence type="inferred from homology"/>
<protein>
    <submittedName>
        <fullName evidence="3">DNA mismatch repair protein MutL</fullName>
    </submittedName>
</protein>
<dbReference type="GO" id="GO:0005524">
    <property type="term" value="F:ATP binding"/>
    <property type="evidence" value="ECO:0007669"/>
    <property type="project" value="InterPro"/>
</dbReference>
<dbReference type="PANTHER" id="PTHR10073">
    <property type="entry name" value="DNA MISMATCH REPAIR PROTEIN MLH, PMS, MUTL"/>
    <property type="match status" value="1"/>
</dbReference>
<dbReference type="PROSITE" id="PS00058">
    <property type="entry name" value="DNA_MISMATCH_REPAIR_1"/>
    <property type="match status" value="1"/>
</dbReference>
<dbReference type="eggNOG" id="KOG1978">
    <property type="taxonomic scope" value="Eukaryota"/>
</dbReference>
<evidence type="ECO:0000256" key="1">
    <source>
        <dbReference type="ARBA" id="ARBA00006082"/>
    </source>
</evidence>
<dbReference type="CDD" id="cd16926">
    <property type="entry name" value="HATPase_MutL-MLH-PMS-like"/>
    <property type="match status" value="1"/>
</dbReference>
<dbReference type="GO" id="GO:0032389">
    <property type="term" value="C:MutLalpha complex"/>
    <property type="evidence" value="ECO:0007669"/>
    <property type="project" value="TreeGrafter"/>
</dbReference>
<dbReference type="NCBIfam" id="TIGR00585">
    <property type="entry name" value="mutl"/>
    <property type="match status" value="1"/>
</dbReference>
<dbReference type="InterPro" id="IPR036890">
    <property type="entry name" value="HATPase_C_sf"/>
</dbReference>
<dbReference type="SUPFAM" id="SSF55874">
    <property type="entry name" value="ATPase domain of HSP90 chaperone/DNA topoisomerase II/histidine kinase"/>
    <property type="match status" value="1"/>
</dbReference>
<name>A0A1I7SFC3_BURXY</name>
<evidence type="ECO:0000313" key="2">
    <source>
        <dbReference type="Proteomes" id="UP000095284"/>
    </source>
</evidence>
<organism evidence="2 3">
    <name type="scientific">Bursaphelenchus xylophilus</name>
    <name type="common">Pinewood nematode worm</name>
    <name type="synonym">Aphelenchoides xylophilus</name>
    <dbReference type="NCBI Taxonomy" id="6326"/>
    <lineage>
        <taxon>Eukaryota</taxon>
        <taxon>Metazoa</taxon>
        <taxon>Ecdysozoa</taxon>
        <taxon>Nematoda</taxon>
        <taxon>Chromadorea</taxon>
        <taxon>Rhabditida</taxon>
        <taxon>Tylenchina</taxon>
        <taxon>Tylenchomorpha</taxon>
        <taxon>Aphelenchoidea</taxon>
        <taxon>Aphelenchoididae</taxon>
        <taxon>Bursaphelenchus</taxon>
    </lineage>
</organism>
<dbReference type="GO" id="GO:0016887">
    <property type="term" value="F:ATP hydrolysis activity"/>
    <property type="evidence" value="ECO:0007669"/>
    <property type="project" value="InterPro"/>
</dbReference>
<dbReference type="WBParaSite" id="BXY_1173500.1">
    <property type="protein sequence ID" value="BXY_1173500.1"/>
    <property type="gene ID" value="BXY_1173500"/>
</dbReference>
<dbReference type="InterPro" id="IPR014762">
    <property type="entry name" value="DNA_mismatch_repair_CS"/>
</dbReference>
<reference evidence="3" key="1">
    <citation type="submission" date="2016-11" db="UniProtKB">
        <authorList>
            <consortium name="WormBaseParasite"/>
        </authorList>
    </citation>
    <scope>IDENTIFICATION</scope>
</reference>
<dbReference type="Pfam" id="PF13589">
    <property type="entry name" value="HATPase_c_3"/>
    <property type="match status" value="1"/>
</dbReference>
<dbReference type="GO" id="GO:0140664">
    <property type="term" value="F:ATP-dependent DNA damage sensor activity"/>
    <property type="evidence" value="ECO:0007669"/>
    <property type="project" value="InterPro"/>
</dbReference>
<accession>A0A1I7SFC3</accession>
<dbReference type="GO" id="GO:0006298">
    <property type="term" value="P:mismatch repair"/>
    <property type="evidence" value="ECO:0007669"/>
    <property type="project" value="InterPro"/>
</dbReference>
<dbReference type="AlphaFoldDB" id="A0A1I7SFC3"/>
<dbReference type="Proteomes" id="UP000095284">
    <property type="component" value="Unplaced"/>
</dbReference>
<dbReference type="Gene3D" id="3.30.565.10">
    <property type="entry name" value="Histidine kinase-like ATPase, C-terminal domain"/>
    <property type="match status" value="1"/>
</dbReference>
<dbReference type="GO" id="GO:0030983">
    <property type="term" value="F:mismatched DNA binding"/>
    <property type="evidence" value="ECO:0007669"/>
    <property type="project" value="InterPro"/>
</dbReference>